<dbReference type="EMBL" id="JALJOQ010000008">
    <property type="protein sequence ID" value="KAK9812275.1"/>
    <property type="molecule type" value="Genomic_DNA"/>
</dbReference>
<evidence type="ECO:0000313" key="2">
    <source>
        <dbReference type="Proteomes" id="UP001465755"/>
    </source>
</evidence>
<organism evidence="1 2">
    <name type="scientific">Symbiochloris irregularis</name>
    <dbReference type="NCBI Taxonomy" id="706552"/>
    <lineage>
        <taxon>Eukaryota</taxon>
        <taxon>Viridiplantae</taxon>
        <taxon>Chlorophyta</taxon>
        <taxon>core chlorophytes</taxon>
        <taxon>Trebouxiophyceae</taxon>
        <taxon>Trebouxiales</taxon>
        <taxon>Trebouxiaceae</taxon>
        <taxon>Symbiochloris</taxon>
    </lineage>
</organism>
<name>A0AAW1PR06_9CHLO</name>
<keyword evidence="2" id="KW-1185">Reference proteome</keyword>
<reference evidence="1 2" key="1">
    <citation type="journal article" date="2024" name="Nat. Commun.">
        <title>Phylogenomics reveals the evolutionary origins of lichenization in chlorophyte algae.</title>
        <authorList>
            <person name="Puginier C."/>
            <person name="Libourel C."/>
            <person name="Otte J."/>
            <person name="Skaloud P."/>
            <person name="Haon M."/>
            <person name="Grisel S."/>
            <person name="Petersen M."/>
            <person name="Berrin J.G."/>
            <person name="Delaux P.M."/>
            <person name="Dal Grande F."/>
            <person name="Keller J."/>
        </authorList>
    </citation>
    <scope>NUCLEOTIDE SEQUENCE [LARGE SCALE GENOMIC DNA]</scope>
    <source>
        <strain evidence="1 2">SAG 2036</strain>
    </source>
</reference>
<evidence type="ECO:0000313" key="1">
    <source>
        <dbReference type="EMBL" id="KAK9812275.1"/>
    </source>
</evidence>
<evidence type="ECO:0008006" key="3">
    <source>
        <dbReference type="Google" id="ProtNLM"/>
    </source>
</evidence>
<dbReference type="InterPro" id="IPR010719">
    <property type="entry name" value="MnmM_MeTrfase"/>
</dbReference>
<protein>
    <recommendedName>
        <fullName evidence="3">rRNA methylase</fullName>
    </recommendedName>
</protein>
<accession>A0AAW1PR06</accession>
<dbReference type="SUPFAM" id="SSF53335">
    <property type="entry name" value="S-adenosyl-L-methionine-dependent methyltransferases"/>
    <property type="match status" value="1"/>
</dbReference>
<comment type="caution">
    <text evidence="1">The sequence shown here is derived from an EMBL/GenBank/DDBJ whole genome shotgun (WGS) entry which is preliminary data.</text>
</comment>
<dbReference type="PANTHER" id="PTHR35276">
    <property type="entry name" value="S-ADENOSYL-L-METHIONINE-DEPENDENT METHYLTRANSFERASES SUPERFAMILY PROTEIN"/>
    <property type="match status" value="1"/>
</dbReference>
<dbReference type="Pfam" id="PF06962">
    <property type="entry name" value="rRNA_methylase"/>
    <property type="match status" value="1"/>
</dbReference>
<sequence>MLRSCCPLSRPWSSCWLRRSARQPAFCRYRQERASGKQSSRLCRAATTCCASPTTGFRAACTRPSILQHFLDSGARMTRGAHHAWAQIVAPGDTVVDATCGNGNDTLYLSQLVGPSGRVYAFDIQEAAIRSASYIVHKGLLPEDTPELTFLQHCHSRMQEHVQPPTNSVKLVCFNLGYFPGSNKDEQESGTRIVTQPNTTIAAITAALDLLQEGGAVSVLAYSAHAGGMEEFLAVQALAGSLPSKQWVVSCTNIVNRTQAPVLFLFYKLQGRNAAKGSLQSA</sequence>
<proteinExistence type="predicted"/>
<dbReference type="AlphaFoldDB" id="A0AAW1PR06"/>
<dbReference type="InterPro" id="IPR029063">
    <property type="entry name" value="SAM-dependent_MTases_sf"/>
</dbReference>
<dbReference type="Proteomes" id="UP001465755">
    <property type="component" value="Unassembled WGS sequence"/>
</dbReference>
<dbReference type="Gene3D" id="3.40.50.150">
    <property type="entry name" value="Vaccinia Virus protein VP39"/>
    <property type="match status" value="1"/>
</dbReference>
<gene>
    <name evidence="1" type="ORF">WJX73_009643</name>
</gene>
<dbReference type="PANTHER" id="PTHR35276:SF1">
    <property type="entry name" value="TRNA (MNM(5)S(2)U34)-METHYLTRANSFERASE, CHLOROPLASTIC"/>
    <property type="match status" value="1"/>
</dbReference>